<dbReference type="Proteomes" id="UP000824088">
    <property type="component" value="Unassembled WGS sequence"/>
</dbReference>
<evidence type="ECO:0000259" key="5">
    <source>
        <dbReference type="SMART" id="SM00363"/>
    </source>
</evidence>
<dbReference type="PANTHER" id="PTHR47683">
    <property type="entry name" value="PSEUDOURIDINE SYNTHASE FAMILY PROTEIN-RELATED"/>
    <property type="match status" value="1"/>
</dbReference>
<dbReference type="GO" id="GO:0000455">
    <property type="term" value="P:enzyme-directed rRNA pseudouridine synthesis"/>
    <property type="evidence" value="ECO:0007669"/>
    <property type="project" value="UniProtKB-ARBA"/>
</dbReference>
<protein>
    <recommendedName>
        <fullName evidence="4">Pseudouridine synthase</fullName>
        <ecNumber evidence="4">5.4.99.-</ecNumber>
    </recommendedName>
</protein>
<gene>
    <name evidence="6" type="ORF">IAD51_02110</name>
</gene>
<dbReference type="InterPro" id="IPR006145">
    <property type="entry name" value="PsdUridine_synth_RsuA/RluA"/>
</dbReference>
<dbReference type="Pfam" id="PF00849">
    <property type="entry name" value="PseudoU_synth_2"/>
    <property type="match status" value="1"/>
</dbReference>
<reference evidence="6" key="1">
    <citation type="submission" date="2020-10" db="EMBL/GenBank/DDBJ databases">
        <authorList>
            <person name="Gilroy R."/>
        </authorList>
    </citation>
    <scope>NUCLEOTIDE SEQUENCE</scope>
    <source>
        <strain evidence="6">1063</strain>
    </source>
</reference>
<dbReference type="Gene3D" id="3.10.290.10">
    <property type="entry name" value="RNA-binding S4 domain"/>
    <property type="match status" value="1"/>
</dbReference>
<dbReference type="Pfam" id="PF01479">
    <property type="entry name" value="S4"/>
    <property type="match status" value="1"/>
</dbReference>
<dbReference type="GO" id="GO:0003723">
    <property type="term" value="F:RNA binding"/>
    <property type="evidence" value="ECO:0007669"/>
    <property type="project" value="UniProtKB-KW"/>
</dbReference>
<organism evidence="6 7">
    <name type="scientific">Candidatus Limadaptatus stercorigallinarum</name>
    <dbReference type="NCBI Taxonomy" id="2840845"/>
    <lineage>
        <taxon>Bacteria</taxon>
        <taxon>Bacillati</taxon>
        <taxon>Bacillota</taxon>
        <taxon>Clostridia</taxon>
        <taxon>Eubacteriales</taxon>
        <taxon>Candidatus Limadaptatus</taxon>
    </lineage>
</organism>
<dbReference type="PANTHER" id="PTHR47683:SF2">
    <property type="entry name" value="RNA-BINDING S4 DOMAIN-CONTAINING PROTEIN"/>
    <property type="match status" value="1"/>
</dbReference>
<dbReference type="InterPro" id="IPR050343">
    <property type="entry name" value="RsuA_PseudoU_synthase"/>
</dbReference>
<dbReference type="FunFam" id="3.10.290.10:FF:000003">
    <property type="entry name" value="Pseudouridine synthase"/>
    <property type="match status" value="1"/>
</dbReference>
<dbReference type="Gene3D" id="3.30.70.580">
    <property type="entry name" value="Pseudouridine synthase I, catalytic domain, N-terminal subdomain"/>
    <property type="match status" value="1"/>
</dbReference>
<dbReference type="SUPFAM" id="SSF55174">
    <property type="entry name" value="Alpha-L RNA-binding motif"/>
    <property type="match status" value="1"/>
</dbReference>
<dbReference type="EMBL" id="DVMN01000035">
    <property type="protein sequence ID" value="HIU21020.1"/>
    <property type="molecule type" value="Genomic_DNA"/>
</dbReference>
<evidence type="ECO:0000256" key="3">
    <source>
        <dbReference type="PROSITE-ProRule" id="PRU00182"/>
    </source>
</evidence>
<accession>A0A9D1L1V3</accession>
<evidence type="ECO:0000313" key="6">
    <source>
        <dbReference type="EMBL" id="HIU21020.1"/>
    </source>
</evidence>
<dbReference type="NCBIfam" id="TIGR00093">
    <property type="entry name" value="pseudouridine synthase"/>
    <property type="match status" value="1"/>
</dbReference>
<dbReference type="InterPro" id="IPR042092">
    <property type="entry name" value="PsdUridine_s_RsuA/RluB/E/F_cat"/>
</dbReference>
<dbReference type="InterPro" id="IPR020094">
    <property type="entry name" value="TruA/RsuA/RluB/E/F_N"/>
</dbReference>
<dbReference type="EC" id="5.4.99.-" evidence="4"/>
<dbReference type="SMART" id="SM00363">
    <property type="entry name" value="S4"/>
    <property type="match status" value="1"/>
</dbReference>
<evidence type="ECO:0000313" key="7">
    <source>
        <dbReference type="Proteomes" id="UP000824088"/>
    </source>
</evidence>
<comment type="caution">
    <text evidence="6">The sequence shown here is derived from an EMBL/GenBank/DDBJ whole genome shotgun (WGS) entry which is preliminary data.</text>
</comment>
<dbReference type="AlphaFoldDB" id="A0A9D1L1V3"/>
<dbReference type="InterPro" id="IPR020103">
    <property type="entry name" value="PsdUridine_synth_cat_dom_sf"/>
</dbReference>
<dbReference type="InterPro" id="IPR036986">
    <property type="entry name" value="S4_RNA-bd_sf"/>
</dbReference>
<dbReference type="PROSITE" id="PS50889">
    <property type="entry name" value="S4"/>
    <property type="match status" value="1"/>
</dbReference>
<dbReference type="CDD" id="cd02870">
    <property type="entry name" value="PseudoU_synth_RsuA_like"/>
    <property type="match status" value="1"/>
</dbReference>
<dbReference type="CDD" id="cd00165">
    <property type="entry name" value="S4"/>
    <property type="match status" value="1"/>
</dbReference>
<evidence type="ECO:0000256" key="1">
    <source>
        <dbReference type="ARBA" id="ARBA00008348"/>
    </source>
</evidence>
<keyword evidence="2 4" id="KW-0413">Isomerase</keyword>
<dbReference type="InterPro" id="IPR000748">
    <property type="entry name" value="PsdUridine_synth_RsuA/RluB/E/F"/>
</dbReference>
<dbReference type="Gene3D" id="3.30.70.1560">
    <property type="entry name" value="Alpha-L RNA-binding motif"/>
    <property type="match status" value="1"/>
</dbReference>
<reference evidence="6" key="2">
    <citation type="journal article" date="2021" name="PeerJ">
        <title>Extensive microbial diversity within the chicken gut microbiome revealed by metagenomics and culture.</title>
        <authorList>
            <person name="Gilroy R."/>
            <person name="Ravi A."/>
            <person name="Getino M."/>
            <person name="Pursley I."/>
            <person name="Horton D.L."/>
            <person name="Alikhan N.F."/>
            <person name="Baker D."/>
            <person name="Gharbi K."/>
            <person name="Hall N."/>
            <person name="Watson M."/>
            <person name="Adriaenssens E.M."/>
            <person name="Foster-Nyarko E."/>
            <person name="Jarju S."/>
            <person name="Secka A."/>
            <person name="Antonio M."/>
            <person name="Oren A."/>
            <person name="Chaudhuri R.R."/>
            <person name="La Ragione R."/>
            <person name="Hildebrand F."/>
            <person name="Pallen M.J."/>
        </authorList>
    </citation>
    <scope>NUCLEOTIDE SEQUENCE</scope>
    <source>
        <strain evidence="6">1063</strain>
    </source>
</reference>
<dbReference type="InterPro" id="IPR002942">
    <property type="entry name" value="S4_RNA-bd"/>
</dbReference>
<sequence length="234" mass="26146">MRLNKYLAECGVCSRRKADEIIAAGRVSVNGRKAAELGTEVREGTDVVFLDGKKIVPVTHYEYLMFNKPKGCVTTRSDEKGRKTVFDYIGTERRLVPVGRLDYDSEGLLLFTDDGDLTYRLTHPSAAVPKTYIVKIEGEIAESDLAILRKGATYEGVKFSRCKVKLLGEENGLSRLEVVITEGKNREIRKMFAAVEKNVVFLKRTAIGDLRLGGLGRGCSRELNEYEIAYLKSL</sequence>
<feature type="domain" description="RNA-binding S4" evidence="5">
    <location>
        <begin position="1"/>
        <end position="64"/>
    </location>
</feature>
<evidence type="ECO:0000256" key="2">
    <source>
        <dbReference type="ARBA" id="ARBA00023235"/>
    </source>
</evidence>
<dbReference type="PROSITE" id="PS01149">
    <property type="entry name" value="PSI_RSU"/>
    <property type="match status" value="1"/>
</dbReference>
<proteinExistence type="inferred from homology"/>
<dbReference type="InterPro" id="IPR018496">
    <property type="entry name" value="PsdUridine_synth_RsuA/RluB_CS"/>
</dbReference>
<keyword evidence="3" id="KW-0694">RNA-binding</keyword>
<dbReference type="SUPFAM" id="SSF55120">
    <property type="entry name" value="Pseudouridine synthase"/>
    <property type="match status" value="1"/>
</dbReference>
<comment type="similarity">
    <text evidence="1 4">Belongs to the pseudouridine synthase RsuA family.</text>
</comment>
<name>A0A9D1L1V3_9FIRM</name>
<evidence type="ECO:0000256" key="4">
    <source>
        <dbReference type="RuleBase" id="RU003887"/>
    </source>
</evidence>
<dbReference type="GO" id="GO:0120159">
    <property type="term" value="F:rRNA pseudouridine synthase activity"/>
    <property type="evidence" value="ECO:0007669"/>
    <property type="project" value="UniProtKB-ARBA"/>
</dbReference>